<keyword evidence="3" id="KW-1185">Reference proteome</keyword>
<keyword evidence="1" id="KW-1133">Transmembrane helix</keyword>
<gene>
    <name evidence="2" type="ORF">BSTOLATCC_MIC62628</name>
</gene>
<keyword evidence="1" id="KW-0472">Membrane</keyword>
<proteinExistence type="predicted"/>
<evidence type="ECO:0000256" key="1">
    <source>
        <dbReference type="SAM" id="Phobius"/>
    </source>
</evidence>
<name>A0AAU9K9A2_9CILI</name>
<protein>
    <submittedName>
        <fullName evidence="2">Uncharacterized protein</fullName>
    </submittedName>
</protein>
<reference evidence="2" key="1">
    <citation type="submission" date="2021-09" db="EMBL/GenBank/DDBJ databases">
        <authorList>
            <consortium name="AG Swart"/>
            <person name="Singh M."/>
            <person name="Singh A."/>
            <person name="Seah K."/>
            <person name="Emmerich C."/>
        </authorList>
    </citation>
    <scope>NUCLEOTIDE SEQUENCE</scope>
    <source>
        <strain evidence="2">ATCC30299</strain>
    </source>
</reference>
<dbReference type="Proteomes" id="UP001162131">
    <property type="component" value="Unassembled WGS sequence"/>
</dbReference>
<keyword evidence="1" id="KW-0812">Transmembrane</keyword>
<accession>A0AAU9K9A2</accession>
<dbReference type="AlphaFoldDB" id="A0AAU9K9A2"/>
<feature type="transmembrane region" description="Helical" evidence="1">
    <location>
        <begin position="23"/>
        <end position="44"/>
    </location>
</feature>
<evidence type="ECO:0000313" key="3">
    <source>
        <dbReference type="Proteomes" id="UP001162131"/>
    </source>
</evidence>
<sequence>MSLNIKEKLQEYGITGANLGKGVGVFLVVSYSYAFLLFGACYYFRPAAAISRIFRTNKINELMKAKNYDGDWWKKSMFAKWVSQERGQRIGIAFAEMVAIKMLISPVMLPVRLLLTVEILKYWNENSGKAISETELNYQGLSEEFKKD</sequence>
<dbReference type="EMBL" id="CAJZBQ010000060">
    <property type="protein sequence ID" value="CAG9335047.1"/>
    <property type="molecule type" value="Genomic_DNA"/>
</dbReference>
<organism evidence="2 3">
    <name type="scientific">Blepharisma stoltei</name>
    <dbReference type="NCBI Taxonomy" id="1481888"/>
    <lineage>
        <taxon>Eukaryota</taxon>
        <taxon>Sar</taxon>
        <taxon>Alveolata</taxon>
        <taxon>Ciliophora</taxon>
        <taxon>Postciliodesmatophora</taxon>
        <taxon>Heterotrichea</taxon>
        <taxon>Heterotrichida</taxon>
        <taxon>Blepharismidae</taxon>
        <taxon>Blepharisma</taxon>
    </lineage>
</organism>
<evidence type="ECO:0000313" key="2">
    <source>
        <dbReference type="EMBL" id="CAG9335047.1"/>
    </source>
</evidence>
<comment type="caution">
    <text evidence="2">The sequence shown here is derived from an EMBL/GenBank/DDBJ whole genome shotgun (WGS) entry which is preliminary data.</text>
</comment>